<dbReference type="OrthoDB" id="9796011at2"/>
<dbReference type="PANTHER" id="PTHR34299:SF1">
    <property type="entry name" value="DIACYLGLYCEROL KINASE"/>
    <property type="match status" value="1"/>
</dbReference>
<feature type="binding site" evidence="21">
    <location>
        <position position="103"/>
    </location>
    <ligand>
        <name>substrate</name>
    </ligand>
</feature>
<evidence type="ECO:0000256" key="6">
    <source>
        <dbReference type="ARBA" id="ARBA00022516"/>
    </source>
</evidence>
<feature type="active site" description="Proton acceptor" evidence="20">
    <location>
        <position position="74"/>
    </location>
</feature>
<evidence type="ECO:0000256" key="12">
    <source>
        <dbReference type="ARBA" id="ARBA00022777"/>
    </source>
</evidence>
<comment type="function">
    <text evidence="24">Catalyzes the ATP-dependent phosphorylation of sn-l,2-diacylglycerol (DAG) to phosphatidic acid. Involved in the recycling of diacylglycerol produced as a by-product during membrane-derived oligosaccharide (MDO) biosynthesis.</text>
</comment>
<dbReference type="GO" id="GO:0005886">
    <property type="term" value="C:plasma membrane"/>
    <property type="evidence" value="ECO:0007669"/>
    <property type="project" value="UniProtKB-SubCell"/>
</dbReference>
<keyword evidence="7 24" id="KW-0997">Cell inner membrane</keyword>
<keyword evidence="16 24" id="KW-0443">Lipid metabolism</keyword>
<keyword evidence="17 24" id="KW-0472">Membrane</keyword>
<dbReference type="RefSeq" id="WP_009575139.1">
    <property type="nucleotide sequence ID" value="NZ_AEIG01000020.1"/>
</dbReference>
<accession>F3L0C6</accession>
<dbReference type="InterPro" id="IPR033718">
    <property type="entry name" value="DAGK_prok"/>
</dbReference>
<dbReference type="AlphaFoldDB" id="F3L0C6"/>
<dbReference type="InterPro" id="IPR036945">
    <property type="entry name" value="DAGK_sf"/>
</dbReference>
<keyword evidence="19 24" id="KW-1208">Phospholipid metabolism</keyword>
<reference evidence="25 26" key="1">
    <citation type="journal article" date="2011" name="J. Bacteriol.">
        <title>Genome sequence of strain IMCC3088, a proteorhodopsin-containing marine bacterium belonging to the OM60/NOR5 clade.</title>
        <authorList>
            <person name="Jang Y."/>
            <person name="Oh H.M."/>
            <person name="Kang I."/>
            <person name="Lee K."/>
            <person name="Yang S.J."/>
            <person name="Cho J.C."/>
        </authorList>
    </citation>
    <scope>NUCLEOTIDE SEQUENCE [LARGE SCALE GENOMIC DNA]</scope>
    <source>
        <strain evidence="25 26">IMCC3088</strain>
    </source>
</reference>
<evidence type="ECO:0000256" key="14">
    <source>
        <dbReference type="ARBA" id="ARBA00022842"/>
    </source>
</evidence>
<keyword evidence="15 24" id="KW-1133">Transmembrane helix</keyword>
<feature type="binding site" evidence="21">
    <location>
        <begin position="117"/>
        <end position="122"/>
    </location>
    <ligand>
        <name>substrate</name>
    </ligand>
</feature>
<dbReference type="EMBL" id="AEIG01000020">
    <property type="protein sequence ID" value="EGG30236.1"/>
    <property type="molecule type" value="Genomic_DNA"/>
</dbReference>
<feature type="binding site" evidence="23">
    <location>
        <position position="81"/>
    </location>
    <ligand>
        <name>a divalent metal cation</name>
        <dbReference type="ChEBI" id="CHEBI:60240"/>
    </ligand>
</feature>
<evidence type="ECO:0000256" key="16">
    <source>
        <dbReference type="ARBA" id="ARBA00023098"/>
    </source>
</evidence>
<comment type="cofactor">
    <cofactor evidence="23">
        <name>Mg(2+)</name>
        <dbReference type="ChEBI" id="CHEBI:18420"/>
    </cofactor>
    <text evidence="23">Mn(2+), Zn(2+), Cd(2+) and Co(2+) support activity to lesser extents.</text>
</comment>
<sequence length="127" mass="14094">MDEPQVIKRTGVQRLLFTIVNSGKGLAWLLKHEEAFQLEFVLALILIPAAFLIGTTTGEISLMITATLFVLVIETLNTAIEATIDRISHDYHQLSGLAKDLGSLAVTFSLIIWLVIWAPIVWRCFTG</sequence>
<evidence type="ECO:0000256" key="22">
    <source>
        <dbReference type="PIRSR" id="PIRSR600829-3"/>
    </source>
</evidence>
<feature type="binding site" evidence="22">
    <location>
        <position position="81"/>
    </location>
    <ligand>
        <name>ATP</name>
        <dbReference type="ChEBI" id="CHEBI:30616"/>
    </ligand>
</feature>
<keyword evidence="26" id="KW-1185">Reference proteome</keyword>
<evidence type="ECO:0000256" key="24">
    <source>
        <dbReference type="RuleBase" id="RU363065"/>
    </source>
</evidence>
<keyword evidence="10 23" id="KW-0479">Metal-binding</keyword>
<feature type="binding site" evidence="21">
    <location>
        <begin position="35"/>
        <end position="39"/>
    </location>
    <ligand>
        <name>substrate</name>
    </ligand>
</feature>
<evidence type="ECO:0000256" key="20">
    <source>
        <dbReference type="PIRSR" id="PIRSR600829-1"/>
    </source>
</evidence>
<name>F3L0C6_9GAMM</name>
<keyword evidence="5" id="KW-1003">Cell membrane</keyword>
<evidence type="ECO:0000256" key="21">
    <source>
        <dbReference type="PIRSR" id="PIRSR600829-2"/>
    </source>
</evidence>
<dbReference type="EC" id="2.7.1.107" evidence="3 24"/>
<evidence type="ECO:0000256" key="4">
    <source>
        <dbReference type="ARBA" id="ARBA00017575"/>
    </source>
</evidence>
<evidence type="ECO:0000256" key="5">
    <source>
        <dbReference type="ARBA" id="ARBA00022475"/>
    </source>
</evidence>
<feature type="binding site" evidence="21">
    <location>
        <position position="74"/>
    </location>
    <ligand>
        <name>substrate</name>
    </ligand>
</feature>
<dbReference type="GO" id="GO:0005524">
    <property type="term" value="F:ATP binding"/>
    <property type="evidence" value="ECO:0007669"/>
    <property type="project" value="UniProtKB-KW"/>
</dbReference>
<keyword evidence="9 24" id="KW-0812">Transmembrane</keyword>
<evidence type="ECO:0000256" key="7">
    <source>
        <dbReference type="ARBA" id="ARBA00022519"/>
    </source>
</evidence>
<comment type="caution">
    <text evidence="25">The sequence shown here is derived from an EMBL/GenBank/DDBJ whole genome shotgun (WGS) entry which is preliminary data.</text>
</comment>
<evidence type="ECO:0000256" key="17">
    <source>
        <dbReference type="ARBA" id="ARBA00023136"/>
    </source>
</evidence>
<feature type="transmembrane region" description="Helical" evidence="24">
    <location>
        <begin position="36"/>
        <end position="54"/>
    </location>
</feature>
<proteinExistence type="inferred from homology"/>
<evidence type="ECO:0000256" key="9">
    <source>
        <dbReference type="ARBA" id="ARBA00022692"/>
    </source>
</evidence>
<dbReference type="GO" id="GO:0006654">
    <property type="term" value="P:phosphatidic acid biosynthetic process"/>
    <property type="evidence" value="ECO:0007669"/>
    <property type="project" value="InterPro"/>
</dbReference>
<feature type="binding site" evidence="22">
    <location>
        <begin position="99"/>
        <end position="100"/>
    </location>
    <ligand>
        <name>ATP</name>
        <dbReference type="ChEBI" id="CHEBI:30616"/>
    </ligand>
</feature>
<keyword evidence="8 24" id="KW-0808">Transferase</keyword>
<keyword evidence="14 23" id="KW-0460">Magnesium</keyword>
<dbReference type="PANTHER" id="PTHR34299">
    <property type="entry name" value="DIACYLGLYCEROL KINASE"/>
    <property type="match status" value="1"/>
</dbReference>
<evidence type="ECO:0000313" key="25">
    <source>
        <dbReference type="EMBL" id="EGG30236.1"/>
    </source>
</evidence>
<keyword evidence="12 24" id="KW-0418">Kinase</keyword>
<comment type="similarity">
    <text evidence="2 24">Belongs to the bacterial diacylglycerol kinase family.</text>
</comment>
<evidence type="ECO:0000256" key="1">
    <source>
        <dbReference type="ARBA" id="ARBA00004429"/>
    </source>
</evidence>
<evidence type="ECO:0000256" key="10">
    <source>
        <dbReference type="ARBA" id="ARBA00022723"/>
    </source>
</evidence>
<dbReference type="Proteomes" id="UP000005615">
    <property type="component" value="Unassembled WGS sequence"/>
</dbReference>
<evidence type="ECO:0000256" key="18">
    <source>
        <dbReference type="ARBA" id="ARBA00023209"/>
    </source>
</evidence>
<gene>
    <name evidence="25" type="ORF">IMCC3088_842</name>
</gene>
<dbReference type="Pfam" id="PF01219">
    <property type="entry name" value="DAGK_prokar"/>
    <property type="match status" value="1"/>
</dbReference>
<dbReference type="InterPro" id="IPR000829">
    <property type="entry name" value="DAGK"/>
</dbReference>
<keyword evidence="18" id="KW-0594">Phospholipid biosynthesis</keyword>
<feature type="binding site" evidence="23">
    <location>
        <position position="33"/>
    </location>
    <ligand>
        <name>a divalent metal cation</name>
        <dbReference type="ChEBI" id="CHEBI:60240"/>
    </ligand>
</feature>
<evidence type="ECO:0000256" key="2">
    <source>
        <dbReference type="ARBA" id="ARBA00005967"/>
    </source>
</evidence>
<dbReference type="Gene3D" id="1.10.287.3610">
    <property type="match status" value="1"/>
</dbReference>
<dbReference type="GO" id="GO:0004143">
    <property type="term" value="F:ATP-dependent diacylglycerol kinase activity"/>
    <property type="evidence" value="ECO:0007669"/>
    <property type="project" value="UniProtKB-EC"/>
</dbReference>
<comment type="subcellular location">
    <subcellularLocation>
        <location evidence="1 24">Cell inner membrane</location>
        <topology evidence="1 24">Multi-pass membrane protein</topology>
    </subcellularLocation>
</comment>
<dbReference type="GO" id="GO:0046872">
    <property type="term" value="F:metal ion binding"/>
    <property type="evidence" value="ECO:0007669"/>
    <property type="project" value="UniProtKB-KW"/>
</dbReference>
<comment type="catalytic activity">
    <reaction evidence="24">
        <text>a 1,2-diacyl-sn-glycerol + ATP = a 1,2-diacyl-sn-glycero-3-phosphate + ADP + H(+)</text>
        <dbReference type="Rhea" id="RHEA:10272"/>
        <dbReference type="ChEBI" id="CHEBI:15378"/>
        <dbReference type="ChEBI" id="CHEBI:17815"/>
        <dbReference type="ChEBI" id="CHEBI:30616"/>
        <dbReference type="ChEBI" id="CHEBI:58608"/>
        <dbReference type="ChEBI" id="CHEBI:456216"/>
        <dbReference type="EC" id="2.7.1.107"/>
    </reaction>
</comment>
<keyword evidence="11 22" id="KW-0547">Nucleotide-binding</keyword>
<keyword evidence="13 22" id="KW-0067">ATP-binding</keyword>
<organism evidence="25 26">
    <name type="scientific">Aequoribacter fuscus</name>
    <dbReference type="NCBI Taxonomy" id="2518989"/>
    <lineage>
        <taxon>Bacteria</taxon>
        <taxon>Pseudomonadati</taxon>
        <taxon>Pseudomonadota</taxon>
        <taxon>Gammaproteobacteria</taxon>
        <taxon>Cellvibrionales</taxon>
        <taxon>Halieaceae</taxon>
        <taxon>Aequoribacter</taxon>
    </lineage>
</organism>
<evidence type="ECO:0000256" key="23">
    <source>
        <dbReference type="PIRSR" id="PIRSR600829-4"/>
    </source>
</evidence>
<feature type="transmembrane region" description="Helical" evidence="24">
    <location>
        <begin position="60"/>
        <end position="80"/>
    </location>
</feature>
<dbReference type="eggNOG" id="COG0818">
    <property type="taxonomic scope" value="Bacteria"/>
</dbReference>
<protein>
    <recommendedName>
        <fullName evidence="4 24">Diacylglycerol kinase</fullName>
        <ecNumber evidence="3 24">2.7.1.107</ecNumber>
    </recommendedName>
</protein>
<feature type="binding site" evidence="22">
    <location>
        <position position="14"/>
    </location>
    <ligand>
        <name>ATP</name>
        <dbReference type="ChEBI" id="CHEBI:30616"/>
    </ligand>
</feature>
<evidence type="ECO:0000256" key="8">
    <source>
        <dbReference type="ARBA" id="ARBA00022679"/>
    </source>
</evidence>
<feature type="binding site" evidence="22">
    <location>
        <position position="33"/>
    </location>
    <ligand>
        <name>ATP</name>
        <dbReference type="ChEBI" id="CHEBI:30616"/>
    </ligand>
</feature>
<evidence type="ECO:0000256" key="19">
    <source>
        <dbReference type="ARBA" id="ARBA00023264"/>
    </source>
</evidence>
<evidence type="ECO:0000256" key="13">
    <source>
        <dbReference type="ARBA" id="ARBA00022840"/>
    </source>
</evidence>
<evidence type="ECO:0000313" key="26">
    <source>
        <dbReference type="Proteomes" id="UP000005615"/>
    </source>
</evidence>
<keyword evidence="6" id="KW-0444">Lipid biosynthesis</keyword>
<evidence type="ECO:0000256" key="3">
    <source>
        <dbReference type="ARBA" id="ARBA00012133"/>
    </source>
</evidence>
<evidence type="ECO:0000256" key="11">
    <source>
        <dbReference type="ARBA" id="ARBA00022741"/>
    </source>
</evidence>
<dbReference type="CDD" id="cd14264">
    <property type="entry name" value="DAGK_IM"/>
    <property type="match status" value="1"/>
</dbReference>
<feature type="binding site" evidence="21">
    <location>
        <position position="14"/>
    </location>
    <ligand>
        <name>substrate</name>
    </ligand>
</feature>
<dbReference type="STRING" id="2518989.IMCC3088_842"/>
<evidence type="ECO:0000256" key="15">
    <source>
        <dbReference type="ARBA" id="ARBA00022989"/>
    </source>
</evidence>
<feature type="transmembrane region" description="Helical" evidence="24">
    <location>
        <begin position="101"/>
        <end position="122"/>
    </location>
</feature>